<dbReference type="PANTHER" id="PTHR11496:SF102">
    <property type="entry name" value="ALCOHOL DEHYDROGENASE 4"/>
    <property type="match status" value="1"/>
</dbReference>
<dbReference type="InterPro" id="IPR001670">
    <property type="entry name" value="ADH_Fe/GldA"/>
</dbReference>
<name>A0A6G7VKR6_9RHOB</name>
<sequence>MQEFTFSTTGRIVFAAGASDRLGALAAELGVQHVGLVTDRTVRELNLTKSAEKSMHSAGLKVSVYDGTSPDPTEDMLEDALKQLAGCDGIVSIGGGSSLDIAKLVAVRLCSSQPLAQMYGVGNVTGARLPLILVPTTAGTGSEVTPISILTTRTQEKMGVVSEVLLPDIALLDPDLTLGLPRSVTAATGVDAMVHAIEAYTSKLKKNPVSDALAREALRLLGGNIKRVCSHPDDADARGAMLLGSCLAGQAFANAPVAAVHALAYPLGGQFHVPHGLSNCLVLPEVLAFNAPQASELYDELARILFEDGVTLADGFRALAPEIGLVTTLRDVGVGEHHLEGLARDAMKQTRLLVNNPREVTYADALEIYRAVF</sequence>
<evidence type="ECO:0000256" key="8">
    <source>
        <dbReference type="ARBA" id="ARBA00076680"/>
    </source>
</evidence>
<dbReference type="FunFam" id="1.20.1090.10:FF:000001">
    <property type="entry name" value="Aldehyde-alcohol dehydrogenase"/>
    <property type="match status" value="1"/>
</dbReference>
<comment type="catalytic activity">
    <reaction evidence="5">
        <text>a secondary alcohol + NAD(+) = a ketone + NADH + H(+)</text>
        <dbReference type="Rhea" id="RHEA:10740"/>
        <dbReference type="ChEBI" id="CHEBI:15378"/>
        <dbReference type="ChEBI" id="CHEBI:17087"/>
        <dbReference type="ChEBI" id="CHEBI:35681"/>
        <dbReference type="ChEBI" id="CHEBI:57540"/>
        <dbReference type="ChEBI" id="CHEBI:57945"/>
        <dbReference type="EC" id="1.1.1.1"/>
    </reaction>
</comment>
<proteinExistence type="inferred from homology"/>
<dbReference type="GO" id="GO:0046872">
    <property type="term" value="F:metal ion binding"/>
    <property type="evidence" value="ECO:0007669"/>
    <property type="project" value="InterPro"/>
</dbReference>
<dbReference type="GO" id="GO:0004022">
    <property type="term" value="F:alcohol dehydrogenase (NAD+) activity"/>
    <property type="evidence" value="ECO:0007669"/>
    <property type="project" value="UniProtKB-EC"/>
</dbReference>
<evidence type="ECO:0000259" key="10">
    <source>
        <dbReference type="Pfam" id="PF25137"/>
    </source>
</evidence>
<comment type="cofactor">
    <cofactor evidence="1">
        <name>Fe cation</name>
        <dbReference type="ChEBI" id="CHEBI:24875"/>
    </cofactor>
</comment>
<dbReference type="EMBL" id="CP049811">
    <property type="protein sequence ID" value="QIK40456.1"/>
    <property type="molecule type" value="Genomic_DNA"/>
</dbReference>
<protein>
    <recommendedName>
        <fullName evidence="7">Alcohol dehydrogenase 2</fullName>
    </recommendedName>
    <alternativeName>
        <fullName evidence="8">Alcohol dehydrogenase II</fullName>
    </alternativeName>
</protein>
<dbReference type="Pfam" id="PF25137">
    <property type="entry name" value="ADH_Fe_C"/>
    <property type="match status" value="1"/>
</dbReference>
<feature type="domain" description="Fe-containing alcohol dehydrogenase-like C-terminal" evidence="10">
    <location>
        <begin position="185"/>
        <end position="372"/>
    </location>
</feature>
<keyword evidence="4" id="KW-0520">NAD</keyword>
<evidence type="ECO:0000256" key="4">
    <source>
        <dbReference type="ARBA" id="ARBA00023027"/>
    </source>
</evidence>
<evidence type="ECO:0000256" key="1">
    <source>
        <dbReference type="ARBA" id="ARBA00001962"/>
    </source>
</evidence>
<dbReference type="Gene3D" id="3.40.50.1970">
    <property type="match status" value="1"/>
</dbReference>
<comment type="catalytic activity">
    <reaction evidence="6">
        <text>a primary alcohol + NAD(+) = an aldehyde + NADH + H(+)</text>
        <dbReference type="Rhea" id="RHEA:10736"/>
        <dbReference type="ChEBI" id="CHEBI:15378"/>
        <dbReference type="ChEBI" id="CHEBI:15734"/>
        <dbReference type="ChEBI" id="CHEBI:17478"/>
        <dbReference type="ChEBI" id="CHEBI:57540"/>
        <dbReference type="ChEBI" id="CHEBI:57945"/>
        <dbReference type="EC" id="1.1.1.1"/>
    </reaction>
</comment>
<evidence type="ECO:0000259" key="9">
    <source>
        <dbReference type="Pfam" id="PF00465"/>
    </source>
</evidence>
<dbReference type="InterPro" id="IPR056798">
    <property type="entry name" value="ADH_Fe_C"/>
</dbReference>
<dbReference type="FunFam" id="3.40.50.1970:FF:000003">
    <property type="entry name" value="Alcohol dehydrogenase, iron-containing"/>
    <property type="match status" value="1"/>
</dbReference>
<evidence type="ECO:0000313" key="12">
    <source>
        <dbReference type="Proteomes" id="UP000500791"/>
    </source>
</evidence>
<evidence type="ECO:0000256" key="2">
    <source>
        <dbReference type="ARBA" id="ARBA00007358"/>
    </source>
</evidence>
<organism evidence="11 12">
    <name type="scientific">Pontivivens nitratireducens</name>
    <dbReference type="NCBI Taxonomy" id="2758038"/>
    <lineage>
        <taxon>Bacteria</taxon>
        <taxon>Pseudomonadati</taxon>
        <taxon>Pseudomonadota</taxon>
        <taxon>Alphaproteobacteria</taxon>
        <taxon>Rhodobacterales</taxon>
        <taxon>Paracoccaceae</taxon>
        <taxon>Pontivivens</taxon>
    </lineage>
</organism>
<dbReference type="Proteomes" id="UP000500791">
    <property type="component" value="Chromosome"/>
</dbReference>
<evidence type="ECO:0000256" key="5">
    <source>
        <dbReference type="ARBA" id="ARBA00049164"/>
    </source>
</evidence>
<gene>
    <name evidence="11" type="ORF">G8E03_06530</name>
</gene>
<dbReference type="PROSITE" id="PS00913">
    <property type="entry name" value="ADH_IRON_1"/>
    <property type="match status" value="1"/>
</dbReference>
<accession>A0A6G7VKR6</accession>
<keyword evidence="12" id="KW-1185">Reference proteome</keyword>
<dbReference type="Pfam" id="PF00465">
    <property type="entry name" value="Fe-ADH"/>
    <property type="match status" value="1"/>
</dbReference>
<dbReference type="SUPFAM" id="SSF56796">
    <property type="entry name" value="Dehydroquinate synthase-like"/>
    <property type="match status" value="1"/>
</dbReference>
<dbReference type="InterPro" id="IPR039697">
    <property type="entry name" value="Alcohol_dehydrogenase_Fe"/>
</dbReference>
<feature type="domain" description="Alcohol dehydrogenase iron-type/glycerol dehydrogenase GldA" evidence="9">
    <location>
        <begin position="11"/>
        <end position="174"/>
    </location>
</feature>
<dbReference type="InterPro" id="IPR018211">
    <property type="entry name" value="ADH_Fe_CS"/>
</dbReference>
<comment type="similarity">
    <text evidence="2">Belongs to the iron-containing alcohol dehydrogenase family.</text>
</comment>
<dbReference type="AlphaFoldDB" id="A0A6G7VKR6"/>
<evidence type="ECO:0000256" key="6">
    <source>
        <dbReference type="ARBA" id="ARBA00049243"/>
    </source>
</evidence>
<dbReference type="PANTHER" id="PTHR11496">
    <property type="entry name" value="ALCOHOL DEHYDROGENASE"/>
    <property type="match status" value="1"/>
</dbReference>
<evidence type="ECO:0000256" key="7">
    <source>
        <dbReference type="ARBA" id="ARBA00074848"/>
    </source>
</evidence>
<dbReference type="RefSeq" id="WP_166189946.1">
    <property type="nucleotide sequence ID" value="NZ_CP049811.1"/>
</dbReference>
<keyword evidence="3" id="KW-0560">Oxidoreductase</keyword>
<dbReference type="CDD" id="cd08193">
    <property type="entry name" value="HVD"/>
    <property type="match status" value="1"/>
</dbReference>
<dbReference type="Gene3D" id="1.20.1090.10">
    <property type="entry name" value="Dehydroquinate synthase-like - alpha domain"/>
    <property type="match status" value="1"/>
</dbReference>
<evidence type="ECO:0000313" key="11">
    <source>
        <dbReference type="EMBL" id="QIK40456.1"/>
    </source>
</evidence>
<reference evidence="11 12" key="1">
    <citation type="submission" date="2020-03" db="EMBL/GenBank/DDBJ databases">
        <title>Complete genome sequence of Monaibacterium sp. ALG8 with diverse plasmids.</title>
        <authorList>
            <person name="Sun C."/>
        </authorList>
    </citation>
    <scope>NUCLEOTIDE SEQUENCE [LARGE SCALE GENOMIC DNA]</scope>
    <source>
        <strain evidence="11 12">ALG8</strain>
    </source>
</reference>
<evidence type="ECO:0000256" key="3">
    <source>
        <dbReference type="ARBA" id="ARBA00023002"/>
    </source>
</evidence>
<dbReference type="KEGG" id="mon:G8E03_06530"/>